<gene>
    <name evidence="2" type="ORF">NA56DRAFT_737608</name>
</gene>
<evidence type="ECO:0000256" key="1">
    <source>
        <dbReference type="SAM" id="MobiDB-lite"/>
    </source>
</evidence>
<dbReference type="EMBL" id="KZ613532">
    <property type="protein sequence ID" value="PMD13371.1"/>
    <property type="molecule type" value="Genomic_DNA"/>
</dbReference>
<evidence type="ECO:0000313" key="3">
    <source>
        <dbReference type="Proteomes" id="UP000235672"/>
    </source>
</evidence>
<protein>
    <submittedName>
        <fullName evidence="2">Uncharacterized protein</fullName>
    </submittedName>
</protein>
<name>A0A2J6PH43_9HELO</name>
<sequence length="160" mass="16938">MSVTVGSQRGFREWGPEQAAIPRALPPPPAGIFTPNPGRSQARMHVLRTSVWQIATLLVPDPIGSGHHRQTAPASAYQNSCSGYRGNATFCKLLSASLAAGLKDTAEVALPIGCSLDESPPSYEVHHFHTVEGGVESASSQLALNGSPSTTQFHLQLQRG</sequence>
<proteinExistence type="predicted"/>
<feature type="region of interest" description="Disordered" evidence="1">
    <location>
        <begin position="1"/>
        <end position="34"/>
    </location>
</feature>
<accession>A0A2J6PH43</accession>
<evidence type="ECO:0000313" key="2">
    <source>
        <dbReference type="EMBL" id="PMD13371.1"/>
    </source>
</evidence>
<dbReference type="AlphaFoldDB" id="A0A2J6PH43"/>
<dbReference type="Proteomes" id="UP000235672">
    <property type="component" value="Unassembled WGS sequence"/>
</dbReference>
<organism evidence="2 3">
    <name type="scientific">Hyaloscypha hepaticicola</name>
    <dbReference type="NCBI Taxonomy" id="2082293"/>
    <lineage>
        <taxon>Eukaryota</taxon>
        <taxon>Fungi</taxon>
        <taxon>Dikarya</taxon>
        <taxon>Ascomycota</taxon>
        <taxon>Pezizomycotina</taxon>
        <taxon>Leotiomycetes</taxon>
        <taxon>Helotiales</taxon>
        <taxon>Hyaloscyphaceae</taxon>
        <taxon>Hyaloscypha</taxon>
    </lineage>
</organism>
<keyword evidence="3" id="KW-1185">Reference proteome</keyword>
<reference evidence="2 3" key="1">
    <citation type="submission" date="2016-05" db="EMBL/GenBank/DDBJ databases">
        <title>A degradative enzymes factory behind the ericoid mycorrhizal symbiosis.</title>
        <authorList>
            <consortium name="DOE Joint Genome Institute"/>
            <person name="Martino E."/>
            <person name="Morin E."/>
            <person name="Grelet G."/>
            <person name="Kuo A."/>
            <person name="Kohler A."/>
            <person name="Daghino S."/>
            <person name="Barry K."/>
            <person name="Choi C."/>
            <person name="Cichocki N."/>
            <person name="Clum A."/>
            <person name="Copeland A."/>
            <person name="Hainaut M."/>
            <person name="Haridas S."/>
            <person name="Labutti K."/>
            <person name="Lindquist E."/>
            <person name="Lipzen A."/>
            <person name="Khouja H.-R."/>
            <person name="Murat C."/>
            <person name="Ohm R."/>
            <person name="Olson A."/>
            <person name="Spatafora J."/>
            <person name="Veneault-Fourrey C."/>
            <person name="Henrissat B."/>
            <person name="Grigoriev I."/>
            <person name="Martin F."/>
            <person name="Perotto S."/>
        </authorList>
    </citation>
    <scope>NUCLEOTIDE SEQUENCE [LARGE SCALE GENOMIC DNA]</scope>
    <source>
        <strain evidence="2 3">UAMH 7357</strain>
    </source>
</reference>